<feature type="region of interest" description="Disordered" evidence="4">
    <location>
        <begin position="603"/>
        <end position="629"/>
    </location>
</feature>
<feature type="compositionally biased region" description="Acidic residues" evidence="4">
    <location>
        <begin position="376"/>
        <end position="389"/>
    </location>
</feature>
<evidence type="ECO:0000313" key="6">
    <source>
        <dbReference type="Proteomes" id="UP001145021"/>
    </source>
</evidence>
<evidence type="ECO:0000256" key="3">
    <source>
        <dbReference type="ARBA" id="ARBA00023242"/>
    </source>
</evidence>
<comment type="subcellular location">
    <subcellularLocation>
        <location evidence="1">Nucleus</location>
    </subcellularLocation>
</comment>
<feature type="region of interest" description="Disordered" evidence="4">
    <location>
        <begin position="1"/>
        <end position="28"/>
    </location>
</feature>
<feature type="compositionally biased region" description="Polar residues" evidence="4">
    <location>
        <begin position="506"/>
        <end position="515"/>
    </location>
</feature>
<evidence type="ECO:0000256" key="4">
    <source>
        <dbReference type="SAM" id="MobiDB-lite"/>
    </source>
</evidence>
<feature type="compositionally biased region" description="Polar residues" evidence="4">
    <location>
        <begin position="612"/>
        <end position="621"/>
    </location>
</feature>
<dbReference type="Proteomes" id="UP001145021">
    <property type="component" value="Unassembled WGS sequence"/>
</dbReference>
<comment type="caution">
    <text evidence="5">The sequence shown here is derived from an EMBL/GenBank/DDBJ whole genome shotgun (WGS) entry which is preliminary data.</text>
</comment>
<sequence>MSQSKSKLKRPAGQAFEDNDGSDEDLDALRWIERSRQRLQEQKIKNSEKKPAKKQKTQLTSKYSADDLAGAKIAHSLADFAAMQAGTEEHVLTLQDKTIDEMEDGSVELQSIALAEAERAKKNADMRSVKLGQMGIETLVGMNRNSNAFSGDIEGGPEEQVFFTIQSGGTIDGLKQDREASLATNASGDRGRIKVSFDSESANNATQLASDFYTETEAASLFKKPRKPKKSKKASKKTTTNDFAEIVNADKVNSLLTRESNIVDDSQFADDDDDLQKAILRVRRTTTGRAGRKKMGRSGEDEAKDIARMIRSEDQAKMDIDPRGSSASGSELVLSSTIEFVQALRSATDLDDAAMQPASAAADSVGRKEETKEEETKEEETKEEGEAEAEALIIKGTRARQDTEAPASKHKPVAATAQANPPPLAEQSNMPAAAAAVDQPEQIFGTGLAATLSFLRQRNMLDKMTDEQKRFEQQQRSREAWIAEQRLKEAELLKERQRIKQMGRQLAQSPVSQQPEKGRRGKADVLTQKEIDEMRAREQELLDRKWAREYEERMKDYKPSVKLEYVDESGRQLSTKEAYKQLSHAFHGHYSGKNKIDKINRQRERERKQLEHNSSNSTHQQAAVLENAHRKMGAAGVDLTQIVKQGLKK</sequence>
<dbReference type="GO" id="GO:0000481">
    <property type="term" value="P:maturation of 5S rRNA"/>
    <property type="evidence" value="ECO:0007669"/>
    <property type="project" value="TreeGrafter"/>
</dbReference>
<organism evidence="5 6">
    <name type="scientific">Coemansia asiatica</name>
    <dbReference type="NCBI Taxonomy" id="1052880"/>
    <lineage>
        <taxon>Eukaryota</taxon>
        <taxon>Fungi</taxon>
        <taxon>Fungi incertae sedis</taxon>
        <taxon>Zoopagomycota</taxon>
        <taxon>Kickxellomycotina</taxon>
        <taxon>Kickxellomycetes</taxon>
        <taxon>Kickxellales</taxon>
        <taxon>Kickxellaceae</taxon>
        <taxon>Coemansia</taxon>
    </lineage>
</organism>
<reference evidence="5" key="1">
    <citation type="submission" date="2022-07" db="EMBL/GenBank/DDBJ databases">
        <title>Phylogenomic reconstructions and comparative analyses of Kickxellomycotina fungi.</title>
        <authorList>
            <person name="Reynolds N.K."/>
            <person name="Stajich J.E."/>
            <person name="Barry K."/>
            <person name="Grigoriev I.V."/>
            <person name="Crous P."/>
            <person name="Smith M.E."/>
        </authorList>
    </citation>
    <scope>NUCLEOTIDE SEQUENCE</scope>
    <source>
        <strain evidence="5">NBRC 105413</strain>
    </source>
</reference>
<feature type="compositionally biased region" description="Basic and acidic residues" evidence="4">
    <location>
        <begin position="40"/>
        <end position="50"/>
    </location>
</feature>
<dbReference type="AlphaFoldDB" id="A0A9W7XH50"/>
<evidence type="ECO:0008006" key="7">
    <source>
        <dbReference type="Google" id="ProtNLM"/>
    </source>
</evidence>
<accession>A0A9W7XH50</accession>
<protein>
    <recommendedName>
        <fullName evidence="7">SART-1 protein</fullName>
    </recommendedName>
</protein>
<dbReference type="GO" id="GO:0045292">
    <property type="term" value="P:mRNA cis splicing, via spliceosome"/>
    <property type="evidence" value="ECO:0007669"/>
    <property type="project" value="TreeGrafter"/>
</dbReference>
<comment type="similarity">
    <text evidence="2">Belongs to the SNU66/SART1 family.</text>
</comment>
<dbReference type="PANTHER" id="PTHR14152">
    <property type="entry name" value="SQUAMOUS CELL CARCINOMA ANTIGEN RECOGNISED BY CYTOTOXIC T LYMPHOCYTES"/>
    <property type="match status" value="1"/>
</dbReference>
<name>A0A9W7XH50_9FUNG</name>
<dbReference type="PANTHER" id="PTHR14152:SF5">
    <property type="entry name" value="U4_U6.U5 TRI-SNRNP-ASSOCIATED PROTEIN 1"/>
    <property type="match status" value="1"/>
</dbReference>
<keyword evidence="6" id="KW-1185">Reference proteome</keyword>
<feature type="region of interest" description="Disordered" evidence="4">
    <location>
        <begin position="500"/>
        <end position="523"/>
    </location>
</feature>
<dbReference type="GO" id="GO:0046540">
    <property type="term" value="C:U4/U6 x U5 tri-snRNP complex"/>
    <property type="evidence" value="ECO:0007669"/>
    <property type="project" value="TreeGrafter"/>
</dbReference>
<dbReference type="EMBL" id="JANBOH010000291">
    <property type="protein sequence ID" value="KAJ1643142.1"/>
    <property type="molecule type" value="Genomic_DNA"/>
</dbReference>
<gene>
    <name evidence="5" type="ORF">LPJ64_005062</name>
</gene>
<evidence type="ECO:0000256" key="1">
    <source>
        <dbReference type="ARBA" id="ARBA00004123"/>
    </source>
</evidence>
<evidence type="ECO:0000313" key="5">
    <source>
        <dbReference type="EMBL" id="KAJ1643142.1"/>
    </source>
</evidence>
<proteinExistence type="inferred from homology"/>
<evidence type="ECO:0000256" key="2">
    <source>
        <dbReference type="ARBA" id="ARBA00006076"/>
    </source>
</evidence>
<feature type="compositionally biased region" description="Low complexity" evidence="4">
    <location>
        <begin position="353"/>
        <end position="363"/>
    </location>
</feature>
<feature type="compositionally biased region" description="Acidic residues" evidence="4">
    <location>
        <begin position="17"/>
        <end position="26"/>
    </location>
</feature>
<keyword evidence="3" id="KW-0539">Nucleus</keyword>
<feature type="compositionally biased region" description="Basic and acidic residues" evidence="4">
    <location>
        <begin position="365"/>
        <end position="375"/>
    </location>
</feature>
<feature type="compositionally biased region" description="Basic residues" evidence="4">
    <location>
        <begin position="1"/>
        <end position="10"/>
    </location>
</feature>
<dbReference type="InterPro" id="IPR005011">
    <property type="entry name" value="SNU66/SART1"/>
</dbReference>
<feature type="region of interest" description="Disordered" evidence="4">
    <location>
        <begin position="352"/>
        <end position="434"/>
    </location>
</feature>
<dbReference type="Pfam" id="PF03343">
    <property type="entry name" value="SART-1"/>
    <property type="match status" value="1"/>
</dbReference>
<feature type="region of interest" description="Disordered" evidence="4">
    <location>
        <begin position="40"/>
        <end position="61"/>
    </location>
</feature>